<organism evidence="1 2">
    <name type="scientific">Xanthomonas arboricola pv. pruni</name>
    <dbReference type="NCBI Taxonomy" id="69929"/>
    <lineage>
        <taxon>Bacteria</taxon>
        <taxon>Pseudomonadati</taxon>
        <taxon>Pseudomonadota</taxon>
        <taxon>Gammaproteobacteria</taxon>
        <taxon>Lysobacterales</taxon>
        <taxon>Lysobacteraceae</taxon>
        <taxon>Xanthomonas</taxon>
    </lineage>
</organism>
<protein>
    <submittedName>
        <fullName evidence="1">Uncharacterized protein</fullName>
    </submittedName>
</protein>
<dbReference type="Proteomes" id="UP001169740">
    <property type="component" value="Unassembled WGS sequence"/>
</dbReference>
<comment type="caution">
    <text evidence="1">The sequence shown here is derived from an EMBL/GenBank/DDBJ whole genome shotgun (WGS) entry which is preliminary data.</text>
</comment>
<name>A0ACC6V8V0_9XANT</name>
<accession>A0ACC6V8V0</accession>
<dbReference type="EMBL" id="JASVYU020000011">
    <property type="protein sequence ID" value="MFB8962287.1"/>
    <property type="molecule type" value="Genomic_DNA"/>
</dbReference>
<reference evidence="1" key="1">
    <citation type="submission" date="2024-09" db="EMBL/GenBank/DDBJ databases">
        <authorList>
            <person name="Popovic Milovanovic T."/>
            <person name="Greer S."/>
            <person name="Ilicic R."/>
            <person name="Jelusic A."/>
            <person name="Grant M."/>
            <person name="Vicente J."/>
            <person name="Studholme D.J."/>
        </authorList>
    </citation>
    <scope>NUCLEOTIDE SEQUENCE</scope>
    <source>
        <strain evidence="1">Xp320</strain>
    </source>
</reference>
<evidence type="ECO:0000313" key="1">
    <source>
        <dbReference type="EMBL" id="MFB8962287.1"/>
    </source>
</evidence>
<evidence type="ECO:0000313" key="2">
    <source>
        <dbReference type="Proteomes" id="UP001169740"/>
    </source>
</evidence>
<gene>
    <name evidence="1" type="ORF">QSH54_010400</name>
</gene>
<sequence length="69" mass="7453">MRESSLGSRIGKTAAWNASTARRTYCSSNCTHSPNRFYGHGNPGAGSAIDSLHHSAMNACWQPRDTVSQ</sequence>
<proteinExistence type="predicted"/>